<accession>A0A367FKK9</accession>
<sequence length="79" mass="8740">MRFPTAAYFPAVEWRTAARCTTKNCVEVAITDGMIAVRDSKDPANPALLYTESEWQVFIDGAKNGEFDVRSLKKAPSGK</sequence>
<evidence type="ECO:0000313" key="3">
    <source>
        <dbReference type="Proteomes" id="UP000253094"/>
    </source>
</evidence>
<keyword evidence="3" id="KW-1185">Reference proteome</keyword>
<organism evidence="2 3">
    <name type="scientific">Sphaerisporangium album</name>
    <dbReference type="NCBI Taxonomy" id="509200"/>
    <lineage>
        <taxon>Bacteria</taxon>
        <taxon>Bacillati</taxon>
        <taxon>Actinomycetota</taxon>
        <taxon>Actinomycetes</taxon>
        <taxon>Streptosporangiales</taxon>
        <taxon>Streptosporangiaceae</taxon>
        <taxon>Sphaerisporangium</taxon>
    </lineage>
</organism>
<evidence type="ECO:0000259" key="1">
    <source>
        <dbReference type="Pfam" id="PF04149"/>
    </source>
</evidence>
<gene>
    <name evidence="2" type="ORF">DQ384_13340</name>
</gene>
<dbReference type="EMBL" id="QOIL01000006">
    <property type="protein sequence ID" value="RCG30933.1"/>
    <property type="molecule type" value="Genomic_DNA"/>
</dbReference>
<dbReference type="Pfam" id="PF04149">
    <property type="entry name" value="DUF397"/>
    <property type="match status" value="1"/>
</dbReference>
<name>A0A367FKK9_9ACTN</name>
<dbReference type="InterPro" id="IPR007278">
    <property type="entry name" value="DUF397"/>
</dbReference>
<dbReference type="Proteomes" id="UP000253094">
    <property type="component" value="Unassembled WGS sequence"/>
</dbReference>
<dbReference type="OrthoDB" id="3542324at2"/>
<proteinExistence type="predicted"/>
<evidence type="ECO:0000313" key="2">
    <source>
        <dbReference type="EMBL" id="RCG30933.1"/>
    </source>
</evidence>
<reference evidence="2 3" key="1">
    <citation type="submission" date="2018-06" db="EMBL/GenBank/DDBJ databases">
        <title>Sphaerisporangium craniellae sp. nov., isolated from a marine sponge in the South China Sea.</title>
        <authorList>
            <person name="Li L."/>
        </authorList>
    </citation>
    <scope>NUCLEOTIDE SEQUENCE [LARGE SCALE GENOMIC DNA]</scope>
    <source>
        <strain evidence="2 3">CCTCC AA 208026</strain>
    </source>
</reference>
<feature type="domain" description="DUF397" evidence="1">
    <location>
        <begin position="13"/>
        <end position="63"/>
    </location>
</feature>
<dbReference type="AlphaFoldDB" id="A0A367FKK9"/>
<comment type="caution">
    <text evidence="2">The sequence shown here is derived from an EMBL/GenBank/DDBJ whole genome shotgun (WGS) entry which is preliminary data.</text>
</comment>
<dbReference type="RefSeq" id="WP_114029064.1">
    <property type="nucleotide sequence ID" value="NZ_QOIL01000006.1"/>
</dbReference>
<protein>
    <submittedName>
        <fullName evidence="2">DUF397 domain-containing protein</fullName>
    </submittedName>
</protein>